<organism evidence="1 2">
    <name type="scientific">Escherichia coli</name>
    <dbReference type="NCBI Taxonomy" id="562"/>
    <lineage>
        <taxon>Bacteria</taxon>
        <taxon>Pseudomonadati</taxon>
        <taxon>Pseudomonadota</taxon>
        <taxon>Gammaproteobacteria</taxon>
        <taxon>Enterobacterales</taxon>
        <taxon>Enterobacteriaceae</taxon>
        <taxon>Escherichia</taxon>
    </lineage>
</organism>
<evidence type="ECO:0000313" key="2">
    <source>
        <dbReference type="Proteomes" id="UP000291778"/>
    </source>
</evidence>
<feature type="non-terminal residue" evidence="1">
    <location>
        <position position="1"/>
    </location>
</feature>
<dbReference type="Proteomes" id="UP000291778">
    <property type="component" value="Unassembled WGS sequence"/>
</dbReference>
<proteinExistence type="predicted"/>
<dbReference type="InterPro" id="IPR035919">
    <property type="entry name" value="EAL_sf"/>
</dbReference>
<sequence length="84" mass="9629">LSPVFEPVWNQTGKIFAFEMLSDIRSAKDGRKICASVFFRSAPPDIQYKILISQLKTAETLHKWCLQKKIMLSVNISRVVALYL</sequence>
<dbReference type="EMBL" id="SERV01000154">
    <property type="protein sequence ID" value="RYL71290.1"/>
    <property type="molecule type" value="Genomic_DNA"/>
</dbReference>
<feature type="non-terminal residue" evidence="1">
    <location>
        <position position="84"/>
    </location>
</feature>
<accession>A0A4Q4HR89</accession>
<gene>
    <name evidence="1" type="ORF">EWK56_27610</name>
</gene>
<name>A0A4Q4HR89_ECOLX</name>
<comment type="caution">
    <text evidence="1">The sequence shown here is derived from an EMBL/GenBank/DDBJ whole genome shotgun (WGS) entry which is preliminary data.</text>
</comment>
<evidence type="ECO:0000313" key="1">
    <source>
        <dbReference type="EMBL" id="RYL71290.1"/>
    </source>
</evidence>
<dbReference type="Gene3D" id="3.20.20.450">
    <property type="entry name" value="EAL domain"/>
    <property type="match status" value="1"/>
</dbReference>
<dbReference type="AlphaFoldDB" id="A0A4Q4HR89"/>
<reference evidence="1 2" key="1">
    <citation type="submission" date="2019-02" db="EMBL/GenBank/DDBJ databases">
        <authorList>
            <person name="Slukin P."/>
            <person name="Fursova N."/>
            <person name="Ermolenko Z."/>
            <person name="Mayskaya N."/>
            <person name="Kislichkina A."/>
            <person name="Mukhina T."/>
            <person name="Sizova A."/>
            <person name="Bogun A."/>
        </authorList>
    </citation>
    <scope>NUCLEOTIDE SEQUENCE [LARGE SCALE GENOMIC DNA]</scope>
    <source>
        <strain evidence="2">SCPM-O-B-8431(U15)</strain>
    </source>
</reference>
<protein>
    <submittedName>
        <fullName evidence="1">EAL domain-containing protein</fullName>
    </submittedName>
</protein>